<keyword evidence="2" id="KW-1015">Disulfide bond</keyword>
<dbReference type="InterPro" id="IPR036179">
    <property type="entry name" value="Ig-like_dom_sf"/>
</dbReference>
<dbReference type="SMART" id="SM00408">
    <property type="entry name" value="IGc2"/>
    <property type="match status" value="1"/>
</dbReference>
<dbReference type="PANTHER" id="PTHR45080:SF8">
    <property type="entry name" value="IG-LIKE DOMAIN-CONTAINING PROTEIN"/>
    <property type="match status" value="1"/>
</dbReference>
<dbReference type="SUPFAM" id="SSF48726">
    <property type="entry name" value="Immunoglobulin"/>
    <property type="match status" value="1"/>
</dbReference>
<feature type="region of interest" description="Disordered" evidence="4">
    <location>
        <begin position="122"/>
        <end position="228"/>
    </location>
</feature>
<dbReference type="Pfam" id="PF13927">
    <property type="entry name" value="Ig_3"/>
    <property type="match status" value="1"/>
</dbReference>
<name>A0AAV2QKH4_MEGNR</name>
<dbReference type="GO" id="GO:0050808">
    <property type="term" value="P:synapse organization"/>
    <property type="evidence" value="ECO:0007669"/>
    <property type="project" value="TreeGrafter"/>
</dbReference>
<dbReference type="InterPro" id="IPR003598">
    <property type="entry name" value="Ig_sub2"/>
</dbReference>
<dbReference type="GO" id="GO:0030424">
    <property type="term" value="C:axon"/>
    <property type="evidence" value="ECO:0007669"/>
    <property type="project" value="TreeGrafter"/>
</dbReference>
<evidence type="ECO:0000313" key="8">
    <source>
        <dbReference type="Proteomes" id="UP001497623"/>
    </source>
</evidence>
<dbReference type="GO" id="GO:0007156">
    <property type="term" value="P:homophilic cell adhesion via plasma membrane adhesion molecules"/>
    <property type="evidence" value="ECO:0007669"/>
    <property type="project" value="TreeGrafter"/>
</dbReference>
<dbReference type="InterPro" id="IPR050958">
    <property type="entry name" value="Cell_Adh-Cytoskel_Orgn"/>
</dbReference>
<evidence type="ECO:0000256" key="4">
    <source>
        <dbReference type="SAM" id="MobiDB-lite"/>
    </source>
</evidence>
<keyword evidence="5" id="KW-1133">Transmembrane helix</keyword>
<keyword evidence="3" id="KW-0393">Immunoglobulin domain</keyword>
<keyword evidence="1" id="KW-0732">Signal</keyword>
<dbReference type="PROSITE" id="PS50835">
    <property type="entry name" value="IG_LIKE"/>
    <property type="match status" value="1"/>
</dbReference>
<evidence type="ECO:0000256" key="2">
    <source>
        <dbReference type="ARBA" id="ARBA00023157"/>
    </source>
</evidence>
<evidence type="ECO:0000256" key="1">
    <source>
        <dbReference type="ARBA" id="ARBA00022729"/>
    </source>
</evidence>
<gene>
    <name evidence="7" type="ORF">MNOR_LOCUS13892</name>
</gene>
<dbReference type="Gene3D" id="2.60.40.10">
    <property type="entry name" value="Immunoglobulins"/>
    <property type="match status" value="1"/>
</dbReference>
<accession>A0AAV2QKH4</accession>
<protein>
    <recommendedName>
        <fullName evidence="6">Ig-like domain-containing protein</fullName>
    </recommendedName>
</protein>
<dbReference type="AlphaFoldDB" id="A0AAV2QKH4"/>
<dbReference type="GO" id="GO:0008046">
    <property type="term" value="F:axon guidance receptor activity"/>
    <property type="evidence" value="ECO:0007669"/>
    <property type="project" value="TreeGrafter"/>
</dbReference>
<feature type="transmembrane region" description="Helical" evidence="5">
    <location>
        <begin position="93"/>
        <end position="116"/>
    </location>
</feature>
<evidence type="ECO:0000256" key="3">
    <source>
        <dbReference type="ARBA" id="ARBA00023319"/>
    </source>
</evidence>
<evidence type="ECO:0000259" key="6">
    <source>
        <dbReference type="PROSITE" id="PS50835"/>
    </source>
</evidence>
<reference evidence="7 8" key="1">
    <citation type="submission" date="2024-05" db="EMBL/GenBank/DDBJ databases">
        <authorList>
            <person name="Wallberg A."/>
        </authorList>
    </citation>
    <scope>NUCLEOTIDE SEQUENCE [LARGE SCALE GENOMIC DNA]</scope>
</reference>
<comment type="caution">
    <text evidence="7">The sequence shown here is derived from an EMBL/GenBank/DDBJ whole genome shotgun (WGS) entry which is preliminary data.</text>
</comment>
<organism evidence="7 8">
    <name type="scientific">Meganyctiphanes norvegica</name>
    <name type="common">Northern krill</name>
    <name type="synonym">Thysanopoda norvegica</name>
    <dbReference type="NCBI Taxonomy" id="48144"/>
    <lineage>
        <taxon>Eukaryota</taxon>
        <taxon>Metazoa</taxon>
        <taxon>Ecdysozoa</taxon>
        <taxon>Arthropoda</taxon>
        <taxon>Crustacea</taxon>
        <taxon>Multicrustacea</taxon>
        <taxon>Malacostraca</taxon>
        <taxon>Eumalacostraca</taxon>
        <taxon>Eucarida</taxon>
        <taxon>Euphausiacea</taxon>
        <taxon>Euphausiidae</taxon>
        <taxon>Meganyctiphanes</taxon>
    </lineage>
</organism>
<evidence type="ECO:0000313" key="7">
    <source>
        <dbReference type="EMBL" id="CAL4089756.1"/>
    </source>
</evidence>
<evidence type="ECO:0000256" key="5">
    <source>
        <dbReference type="SAM" id="Phobius"/>
    </source>
</evidence>
<dbReference type="InterPro" id="IPR007110">
    <property type="entry name" value="Ig-like_dom"/>
</dbReference>
<keyword evidence="5" id="KW-0812">Transmembrane</keyword>
<sequence>GAREGRLAVLRCQARAVPHPLAVTWTRNGTPINTEPGSHFHILEEQQADGLVSTLTINKTIGGDFAKYNCSVVNEYGIDVKQIILQKQPSVPLMMIMGCGTGVVLVVVVVVLFIICGRRSPRRGSKEQEAQAEMKISSGNGGMTNGVTSSMRPGITVPPGMPMVLAPDTRSTGQDSDTKDTEARTSSSLSAAERNSEAGWEQDSNTSSRGDVKGHHQPRYSQASNVFTPPDQGYMSYVDYGHEYSPVVVNGGSVVETYAQYCTMGGPYVHFKSASGSDPPSSLPSSVAPPPYTPSPFTNGDLNSCDITSNDHISHSTSNNKLKHDLLKDRRMSTSKSVVPKLDLPNDALQDDVEDLDTAALHSKYIIPPQAKYKPGTLV</sequence>
<dbReference type="InterPro" id="IPR013783">
    <property type="entry name" value="Ig-like_fold"/>
</dbReference>
<feature type="domain" description="Ig-like" evidence="6">
    <location>
        <begin position="1"/>
        <end position="86"/>
    </location>
</feature>
<dbReference type="EMBL" id="CAXKWB010008131">
    <property type="protein sequence ID" value="CAL4089756.1"/>
    <property type="molecule type" value="Genomic_DNA"/>
</dbReference>
<keyword evidence="8" id="KW-1185">Reference proteome</keyword>
<feature type="non-terminal residue" evidence="7">
    <location>
        <position position="1"/>
    </location>
</feature>
<dbReference type="GO" id="GO:0005886">
    <property type="term" value="C:plasma membrane"/>
    <property type="evidence" value="ECO:0007669"/>
    <property type="project" value="TreeGrafter"/>
</dbReference>
<proteinExistence type="predicted"/>
<dbReference type="PANTHER" id="PTHR45080">
    <property type="entry name" value="CONTACTIN 5"/>
    <property type="match status" value="1"/>
</dbReference>
<dbReference type="GO" id="GO:0043025">
    <property type="term" value="C:neuronal cell body"/>
    <property type="evidence" value="ECO:0007669"/>
    <property type="project" value="TreeGrafter"/>
</dbReference>
<keyword evidence="5" id="KW-0472">Membrane</keyword>
<dbReference type="Proteomes" id="UP001497623">
    <property type="component" value="Unassembled WGS sequence"/>
</dbReference>